<comment type="caution">
    <text evidence="5">The sequence shown here is derived from an EMBL/GenBank/DDBJ whole genome shotgun (WGS) entry which is preliminary data.</text>
</comment>
<evidence type="ECO:0000256" key="1">
    <source>
        <dbReference type="ARBA" id="ARBA00022741"/>
    </source>
</evidence>
<dbReference type="PANTHER" id="PTHR43146">
    <property type="entry name" value="CANCER-RELATED NUCLEOSIDE-TRIPHOSPHATASE"/>
    <property type="match status" value="1"/>
</dbReference>
<protein>
    <recommendedName>
        <fullName evidence="4">AAA+ ATPase domain-containing protein</fullName>
    </recommendedName>
</protein>
<keyword evidence="3" id="KW-0067">ATP-binding</keyword>
<dbReference type="Pfam" id="PF03266">
    <property type="entry name" value="NTPase_1"/>
    <property type="match status" value="1"/>
</dbReference>
<dbReference type="STRING" id="1817863.A2Y62_19885"/>
<dbReference type="InterPro" id="IPR003593">
    <property type="entry name" value="AAA+_ATPase"/>
</dbReference>
<dbReference type="GO" id="GO:0005524">
    <property type="term" value="F:ATP binding"/>
    <property type="evidence" value="ECO:0007669"/>
    <property type="project" value="UniProtKB-KW"/>
</dbReference>
<name>A0A1F5VP37_9BACT</name>
<evidence type="ECO:0000259" key="4">
    <source>
        <dbReference type="SMART" id="SM00382"/>
    </source>
</evidence>
<evidence type="ECO:0000256" key="2">
    <source>
        <dbReference type="ARBA" id="ARBA00022801"/>
    </source>
</evidence>
<dbReference type="GO" id="GO:0017111">
    <property type="term" value="F:ribonucleoside triphosphate phosphatase activity"/>
    <property type="evidence" value="ECO:0007669"/>
    <property type="project" value="InterPro"/>
</dbReference>
<dbReference type="InterPro" id="IPR004948">
    <property type="entry name" value="Nuc-triphosphatase_THEP1"/>
</dbReference>
<dbReference type="PANTHER" id="PTHR43146:SF1">
    <property type="entry name" value="CANCER-RELATED NUCLEOSIDE-TRIPHOSPHATASE"/>
    <property type="match status" value="1"/>
</dbReference>
<dbReference type="Gene3D" id="3.40.50.300">
    <property type="entry name" value="P-loop containing nucleotide triphosphate hydrolases"/>
    <property type="match status" value="1"/>
</dbReference>
<feature type="domain" description="AAA+ ATPase" evidence="4">
    <location>
        <begin position="7"/>
        <end position="163"/>
    </location>
</feature>
<dbReference type="InterPro" id="IPR027417">
    <property type="entry name" value="P-loop_NTPase"/>
</dbReference>
<dbReference type="Proteomes" id="UP000178943">
    <property type="component" value="Unassembled WGS sequence"/>
</dbReference>
<dbReference type="CDD" id="cd19482">
    <property type="entry name" value="RecA-like_Thep1"/>
    <property type="match status" value="1"/>
</dbReference>
<keyword evidence="2" id="KW-0378">Hydrolase</keyword>
<dbReference type="SUPFAM" id="SSF52540">
    <property type="entry name" value="P-loop containing nucleoside triphosphate hydrolases"/>
    <property type="match status" value="1"/>
</dbReference>
<accession>A0A1F5VP37</accession>
<gene>
    <name evidence="5" type="ORF">A2Y62_19885</name>
</gene>
<sequence>MDKRNQISKPILLRGKPGIGKTTIIKKLCEKLPRESTQGFYTIEVRDGSERIGFDVVTLSGKRGILARKNTSFPRKVGKYGVDVVSFEEIALPELQIREQTKLIIIDEIGKMECFSGKFVQQVQLLFNSHFRIIATIPIYELSLVRTLLKNHTCKVIEITYANRDHLSLPPLLFVLLYLCQHFLIEFLLNI</sequence>
<keyword evidence="1" id="KW-0547">Nucleotide-binding</keyword>
<dbReference type="AlphaFoldDB" id="A0A1F5VP37"/>
<organism evidence="5 6">
    <name type="scientific">Candidatus Fischerbacteria bacterium RBG_13_37_8</name>
    <dbReference type="NCBI Taxonomy" id="1817863"/>
    <lineage>
        <taxon>Bacteria</taxon>
        <taxon>Candidatus Fischeribacteriota</taxon>
    </lineage>
</organism>
<evidence type="ECO:0000313" key="5">
    <source>
        <dbReference type="EMBL" id="OGF65078.1"/>
    </source>
</evidence>
<reference evidence="5 6" key="1">
    <citation type="journal article" date="2016" name="Nat. Commun.">
        <title>Thousands of microbial genomes shed light on interconnected biogeochemical processes in an aquifer system.</title>
        <authorList>
            <person name="Anantharaman K."/>
            <person name="Brown C.T."/>
            <person name="Hug L.A."/>
            <person name="Sharon I."/>
            <person name="Castelle C.J."/>
            <person name="Probst A.J."/>
            <person name="Thomas B.C."/>
            <person name="Singh A."/>
            <person name="Wilkins M.J."/>
            <person name="Karaoz U."/>
            <person name="Brodie E.L."/>
            <person name="Williams K.H."/>
            <person name="Hubbard S.S."/>
            <person name="Banfield J.F."/>
        </authorList>
    </citation>
    <scope>NUCLEOTIDE SEQUENCE [LARGE SCALE GENOMIC DNA]</scope>
</reference>
<dbReference type="SMART" id="SM00382">
    <property type="entry name" value="AAA"/>
    <property type="match status" value="1"/>
</dbReference>
<evidence type="ECO:0000313" key="6">
    <source>
        <dbReference type="Proteomes" id="UP000178943"/>
    </source>
</evidence>
<evidence type="ECO:0000256" key="3">
    <source>
        <dbReference type="ARBA" id="ARBA00022840"/>
    </source>
</evidence>
<proteinExistence type="predicted"/>
<dbReference type="EMBL" id="MFGW01000119">
    <property type="protein sequence ID" value="OGF65078.1"/>
    <property type="molecule type" value="Genomic_DNA"/>
</dbReference>